<dbReference type="AlphaFoldDB" id="A0A645CT64"/>
<name>A0A645CT64_9ZZZZ</name>
<reference evidence="1" key="1">
    <citation type="submission" date="2019-08" db="EMBL/GenBank/DDBJ databases">
        <authorList>
            <person name="Kucharzyk K."/>
            <person name="Murdoch R.W."/>
            <person name="Higgins S."/>
            <person name="Loffler F."/>
        </authorList>
    </citation>
    <scope>NUCLEOTIDE SEQUENCE</scope>
</reference>
<organism evidence="1">
    <name type="scientific">bioreactor metagenome</name>
    <dbReference type="NCBI Taxonomy" id="1076179"/>
    <lineage>
        <taxon>unclassified sequences</taxon>
        <taxon>metagenomes</taxon>
        <taxon>ecological metagenomes</taxon>
    </lineage>
</organism>
<evidence type="ECO:0000313" key="1">
    <source>
        <dbReference type="EMBL" id="MPM79892.1"/>
    </source>
</evidence>
<protein>
    <submittedName>
        <fullName evidence="1">Uncharacterized protein</fullName>
    </submittedName>
</protein>
<comment type="caution">
    <text evidence="1">The sequence shown here is derived from an EMBL/GenBank/DDBJ whole genome shotgun (WGS) entry which is preliminary data.</text>
</comment>
<dbReference type="EMBL" id="VSSQ01029669">
    <property type="protein sequence ID" value="MPM79892.1"/>
    <property type="molecule type" value="Genomic_DNA"/>
</dbReference>
<proteinExistence type="predicted"/>
<accession>A0A645CT64</accession>
<sequence>MQVLLVGYDIEALCKIIGILSVERGSDIPRGVERRPIRAQDDARRHFILAQIDNLRALIELQETFFAQFVHNAAHFVVIETFTRVTVKADTENVVDLLNLFECKFFEPFEEREGFRIAILDALEPGTRLIVQRRIVLHLLMIAHVELDQLVHTAPLDGLPITPKLEGDNHLAKLRTPVAQVVDANGAEPEMVIDAIQRAADYRRRQMADVERLCDVDGGVVDADISPFAQIGTAEAGAFFKHAREHGLRLRRFVERKVDISARRLRLGDALRQLERGGKLRRNRRRCFAESLCELEAGESIIPHLRIRRRFEPGLQFVRTDSRLCREHGGDCLFKIHCVSLSPLSCVS</sequence>
<gene>
    <name evidence="1" type="ORF">SDC9_126934</name>
</gene>